<dbReference type="InterPro" id="IPR024975">
    <property type="entry name" value="NOV_C"/>
</dbReference>
<dbReference type="EMBL" id="BAABBI010000001">
    <property type="protein sequence ID" value="GAA3781142.1"/>
    <property type="molecule type" value="Genomic_DNA"/>
</dbReference>
<protein>
    <recommendedName>
        <fullName evidence="1">Protein NO VEIN C-terminal domain-containing protein</fullName>
    </recommendedName>
</protein>
<feature type="domain" description="Protein NO VEIN C-terminal" evidence="1">
    <location>
        <begin position="290"/>
        <end position="370"/>
    </location>
</feature>
<name>A0ABP7H3J0_9FLAO</name>
<sequence length="397" mass="46945">MNQQVVRAYIEAYKEQFEEISQQELYKWKAVKHFQDYWDIDAEDFASMLQEALSQTFNLLDSGLYYPKRMLLESALSEPEVVRALFKDLYNEEMHLFDRIEDFRLGIIQIVNANFEVNNHYQDHRAVMVYLVLKYPERYFLYKFGMFKKFATQVDYPYIPVKGRIENISHFENLCKQMNHIVSVDQELLRLHHGRLTEDCYIDEGYHILTQDIIYSSVQHIQLLDNDDAEQEDNNQVTIEIRRTNQVTVENTNVNFTGSITNHLQNNKENKRIGDLGELFIIQLEKQKLLNANMENLAKRVAHHSKEQGDGLGYDVLSFDMDGNEMYIEVKATKSNKNTPFYITRNEMERSIQEKNNYYIYRVYNFNDETLKGDVLILQGDASNLCVEAVNYKVKMM</sequence>
<keyword evidence="3" id="KW-1185">Reference proteome</keyword>
<dbReference type="RefSeq" id="WP_344728283.1">
    <property type="nucleotide sequence ID" value="NZ_BAABBI010000001.1"/>
</dbReference>
<organism evidence="2 3">
    <name type="scientific">Corallibacter vietnamensis</name>
    <dbReference type="NCBI Taxonomy" id="904130"/>
    <lineage>
        <taxon>Bacteria</taxon>
        <taxon>Pseudomonadati</taxon>
        <taxon>Bacteroidota</taxon>
        <taxon>Flavobacteriia</taxon>
        <taxon>Flavobacteriales</taxon>
        <taxon>Flavobacteriaceae</taxon>
        <taxon>Corallibacter</taxon>
    </lineage>
</organism>
<comment type="caution">
    <text evidence="2">The sequence shown here is derived from an EMBL/GenBank/DDBJ whole genome shotgun (WGS) entry which is preliminary data.</text>
</comment>
<gene>
    <name evidence="2" type="ORF">GCM10022271_11770</name>
</gene>
<reference evidence="3" key="1">
    <citation type="journal article" date="2019" name="Int. J. Syst. Evol. Microbiol.">
        <title>The Global Catalogue of Microorganisms (GCM) 10K type strain sequencing project: providing services to taxonomists for standard genome sequencing and annotation.</title>
        <authorList>
            <consortium name="The Broad Institute Genomics Platform"/>
            <consortium name="The Broad Institute Genome Sequencing Center for Infectious Disease"/>
            <person name="Wu L."/>
            <person name="Ma J."/>
        </authorList>
    </citation>
    <scope>NUCLEOTIDE SEQUENCE [LARGE SCALE GENOMIC DNA]</scope>
    <source>
        <strain evidence="3">JCM 17525</strain>
    </source>
</reference>
<proteinExistence type="predicted"/>
<evidence type="ECO:0000313" key="3">
    <source>
        <dbReference type="Proteomes" id="UP001501456"/>
    </source>
</evidence>
<evidence type="ECO:0000259" key="1">
    <source>
        <dbReference type="Pfam" id="PF13020"/>
    </source>
</evidence>
<dbReference type="Proteomes" id="UP001501456">
    <property type="component" value="Unassembled WGS sequence"/>
</dbReference>
<dbReference type="Pfam" id="PF13020">
    <property type="entry name" value="NOV_C"/>
    <property type="match status" value="1"/>
</dbReference>
<accession>A0ABP7H3J0</accession>
<evidence type="ECO:0000313" key="2">
    <source>
        <dbReference type="EMBL" id="GAA3781142.1"/>
    </source>
</evidence>